<organism evidence="2 3">
    <name type="scientific">Hyphococcus lacteus</name>
    <dbReference type="NCBI Taxonomy" id="3143536"/>
    <lineage>
        <taxon>Bacteria</taxon>
        <taxon>Pseudomonadati</taxon>
        <taxon>Pseudomonadota</taxon>
        <taxon>Alphaproteobacteria</taxon>
        <taxon>Parvularculales</taxon>
        <taxon>Parvularculaceae</taxon>
        <taxon>Hyphococcus</taxon>
    </lineage>
</organism>
<name>A0ABV3Z5U0_9PROT</name>
<evidence type="ECO:0000256" key="1">
    <source>
        <dbReference type="SAM" id="Phobius"/>
    </source>
</evidence>
<evidence type="ECO:0000313" key="2">
    <source>
        <dbReference type="EMBL" id="MEX6634180.1"/>
    </source>
</evidence>
<keyword evidence="1" id="KW-0472">Membrane</keyword>
<feature type="transmembrane region" description="Helical" evidence="1">
    <location>
        <begin position="133"/>
        <end position="154"/>
    </location>
</feature>
<reference evidence="2 3" key="1">
    <citation type="submission" date="2024-05" db="EMBL/GenBank/DDBJ databases">
        <title>Three bacterial strains, DH-69, EH-24, and ECK-19 isolated from coastal sediments.</title>
        <authorList>
            <person name="Ye Y.-Q."/>
            <person name="Du Z.-J."/>
        </authorList>
    </citation>
    <scope>NUCLEOTIDE SEQUENCE [LARGE SCALE GENOMIC DNA]</scope>
    <source>
        <strain evidence="2 3">ECK-19</strain>
    </source>
</reference>
<keyword evidence="3" id="KW-1185">Reference proteome</keyword>
<feature type="transmembrane region" description="Helical" evidence="1">
    <location>
        <begin position="50"/>
        <end position="71"/>
    </location>
</feature>
<keyword evidence="1" id="KW-1133">Transmembrane helix</keyword>
<evidence type="ECO:0008006" key="4">
    <source>
        <dbReference type="Google" id="ProtNLM"/>
    </source>
</evidence>
<dbReference type="RefSeq" id="WP_369314170.1">
    <property type="nucleotide sequence ID" value="NZ_JBEHZE010000001.1"/>
</dbReference>
<comment type="caution">
    <text evidence="2">The sequence shown here is derived from an EMBL/GenBank/DDBJ whole genome shotgun (WGS) entry which is preliminary data.</text>
</comment>
<protein>
    <recommendedName>
        <fullName evidence="4">DUF4149 domain-containing protein</fullName>
    </recommendedName>
</protein>
<dbReference type="Proteomes" id="UP001560685">
    <property type="component" value="Unassembled WGS sequence"/>
</dbReference>
<gene>
    <name evidence="2" type="ORF">ABFZ84_11555</name>
</gene>
<feature type="transmembrane region" description="Helical" evidence="1">
    <location>
        <begin position="91"/>
        <end position="113"/>
    </location>
</feature>
<keyword evidence="1" id="KW-0812">Transmembrane</keyword>
<sequence>MTGIQAILIVIMRLWAAAAFAGNLPSTLFYLPPLLTSSWEEISHDGYFSLVANMGLQLALAIFIWFAAPVLARRTIKSDVGLNLNVDARMLVSVGSFLIGFWLIIVKLPIIGYDLIRFFNEPSRQSNGELNHAVLSFQFWPNLAVVGVGLWIMLQPFRLADMFMYLRNVGSHQKEE</sequence>
<proteinExistence type="predicted"/>
<feature type="transmembrane region" description="Helical" evidence="1">
    <location>
        <begin position="7"/>
        <end position="30"/>
    </location>
</feature>
<evidence type="ECO:0000313" key="3">
    <source>
        <dbReference type="Proteomes" id="UP001560685"/>
    </source>
</evidence>
<accession>A0ABV3Z5U0</accession>
<dbReference type="EMBL" id="JBEHZE010000001">
    <property type="protein sequence ID" value="MEX6634180.1"/>
    <property type="molecule type" value="Genomic_DNA"/>
</dbReference>